<feature type="transmembrane region" description="Helical" evidence="9">
    <location>
        <begin position="70"/>
        <end position="90"/>
    </location>
</feature>
<dbReference type="SUPFAM" id="SSF161093">
    <property type="entry name" value="MgtE membrane domain-like"/>
    <property type="match status" value="1"/>
</dbReference>
<dbReference type="InterPro" id="IPR036739">
    <property type="entry name" value="SLC41_membr_dom_sf"/>
</dbReference>
<dbReference type="Pfam" id="PF01769">
    <property type="entry name" value="MgtE"/>
    <property type="match status" value="1"/>
</dbReference>
<evidence type="ECO:0000256" key="8">
    <source>
        <dbReference type="SAM" id="MobiDB-lite"/>
    </source>
</evidence>
<evidence type="ECO:0000256" key="3">
    <source>
        <dbReference type="ARBA" id="ARBA00022448"/>
    </source>
</evidence>
<feature type="transmembrane region" description="Helical" evidence="9">
    <location>
        <begin position="208"/>
        <end position="228"/>
    </location>
</feature>
<dbReference type="EMBL" id="CAKOGP040001825">
    <property type="protein sequence ID" value="CAJ1953434.1"/>
    <property type="molecule type" value="Genomic_DNA"/>
</dbReference>
<proteinExistence type="inferred from homology"/>
<reference evidence="11" key="1">
    <citation type="submission" date="2023-08" db="EMBL/GenBank/DDBJ databases">
        <authorList>
            <person name="Audoor S."/>
            <person name="Bilcke G."/>
        </authorList>
    </citation>
    <scope>NUCLEOTIDE SEQUENCE</scope>
</reference>
<keyword evidence="6 9" id="KW-1133">Transmembrane helix</keyword>
<comment type="caution">
    <text evidence="11">The sequence shown here is derived from an EMBL/GenBank/DDBJ whole genome shotgun (WGS) entry which is preliminary data.</text>
</comment>
<dbReference type="PANTHER" id="PTHR41394">
    <property type="entry name" value="MAGNESIUM TRANSPORTER MGTE"/>
    <property type="match status" value="1"/>
</dbReference>
<sequence>MTGKTESSVLGELKEKILEQKAEIEKLKQQLKGPAKSSGGHGGHGGGDVSEEDIANYLDEPFYTTSLKRVGWLGIFLASLSFTAIIMNSFEHTLEKHIELSYFVPLLAGHGGNTGGQTIGTLLSALSAGTVQPKHAAKVIFKEALAGVLSGMILGVIVGPVAYKLMGISYHVTTVLFLTMPLLSTVAATLGATIPFVCIWFGLDPSVIAAPAMTSLVDVSGLLGYFVIANQVFKLYGLEF</sequence>
<gene>
    <name evidence="11" type="ORF">CYCCA115_LOCUS14034</name>
</gene>
<evidence type="ECO:0000256" key="6">
    <source>
        <dbReference type="ARBA" id="ARBA00022989"/>
    </source>
</evidence>
<keyword evidence="3" id="KW-0813">Transport</keyword>
<evidence type="ECO:0000313" key="11">
    <source>
        <dbReference type="EMBL" id="CAJ1953434.1"/>
    </source>
</evidence>
<comment type="similarity">
    <text evidence="2">Belongs to the SLC41A transporter family.</text>
</comment>
<dbReference type="PANTHER" id="PTHR41394:SF8">
    <property type="entry name" value="MAGNESIUM TRANSPORTER MGTE"/>
    <property type="match status" value="1"/>
</dbReference>
<feature type="region of interest" description="Disordered" evidence="8">
    <location>
        <begin position="28"/>
        <end position="48"/>
    </location>
</feature>
<accession>A0AAD2JI96</accession>
<evidence type="ECO:0000256" key="1">
    <source>
        <dbReference type="ARBA" id="ARBA00004141"/>
    </source>
</evidence>
<dbReference type="InterPro" id="IPR006667">
    <property type="entry name" value="SLC41_membr_dom"/>
</dbReference>
<organism evidence="11 12">
    <name type="scientific">Cylindrotheca closterium</name>
    <dbReference type="NCBI Taxonomy" id="2856"/>
    <lineage>
        <taxon>Eukaryota</taxon>
        <taxon>Sar</taxon>
        <taxon>Stramenopiles</taxon>
        <taxon>Ochrophyta</taxon>
        <taxon>Bacillariophyta</taxon>
        <taxon>Bacillariophyceae</taxon>
        <taxon>Bacillariophycidae</taxon>
        <taxon>Bacillariales</taxon>
        <taxon>Bacillariaceae</taxon>
        <taxon>Cylindrotheca</taxon>
    </lineage>
</organism>
<evidence type="ECO:0000256" key="9">
    <source>
        <dbReference type="SAM" id="Phobius"/>
    </source>
</evidence>
<evidence type="ECO:0000256" key="4">
    <source>
        <dbReference type="ARBA" id="ARBA00022692"/>
    </source>
</evidence>
<dbReference type="GO" id="GO:0016020">
    <property type="term" value="C:membrane"/>
    <property type="evidence" value="ECO:0007669"/>
    <property type="project" value="UniProtKB-SubCell"/>
</dbReference>
<evidence type="ECO:0000256" key="5">
    <source>
        <dbReference type="ARBA" id="ARBA00022842"/>
    </source>
</evidence>
<feature type="domain" description="SLC41A/MgtE integral membrane" evidence="10">
    <location>
        <begin position="104"/>
        <end position="228"/>
    </location>
</feature>
<keyword evidence="5" id="KW-0460">Magnesium</keyword>
<feature type="transmembrane region" description="Helical" evidence="9">
    <location>
        <begin position="144"/>
        <end position="163"/>
    </location>
</feature>
<protein>
    <recommendedName>
        <fullName evidence="10">SLC41A/MgtE integral membrane domain-containing protein</fullName>
    </recommendedName>
</protein>
<feature type="transmembrane region" description="Helical" evidence="9">
    <location>
        <begin position="175"/>
        <end position="202"/>
    </location>
</feature>
<evidence type="ECO:0000259" key="10">
    <source>
        <dbReference type="Pfam" id="PF01769"/>
    </source>
</evidence>
<dbReference type="Gene3D" id="1.10.357.20">
    <property type="entry name" value="SLC41 divalent cation transporters, integral membrane domain"/>
    <property type="match status" value="1"/>
</dbReference>
<evidence type="ECO:0000256" key="2">
    <source>
        <dbReference type="ARBA" id="ARBA00009749"/>
    </source>
</evidence>
<dbReference type="GO" id="GO:0008324">
    <property type="term" value="F:monoatomic cation transmembrane transporter activity"/>
    <property type="evidence" value="ECO:0007669"/>
    <property type="project" value="InterPro"/>
</dbReference>
<evidence type="ECO:0000256" key="7">
    <source>
        <dbReference type="ARBA" id="ARBA00023136"/>
    </source>
</evidence>
<keyword evidence="4 9" id="KW-0812">Transmembrane</keyword>
<keyword evidence="12" id="KW-1185">Reference proteome</keyword>
<feature type="compositionally biased region" description="Gly residues" evidence="8">
    <location>
        <begin position="39"/>
        <end position="48"/>
    </location>
</feature>
<comment type="subcellular location">
    <subcellularLocation>
        <location evidence="1">Membrane</location>
        <topology evidence="1">Multi-pass membrane protein</topology>
    </subcellularLocation>
</comment>
<name>A0AAD2JI96_9STRA</name>
<dbReference type="Proteomes" id="UP001295423">
    <property type="component" value="Unassembled WGS sequence"/>
</dbReference>
<dbReference type="AlphaFoldDB" id="A0AAD2JI96"/>
<keyword evidence="7 9" id="KW-0472">Membrane</keyword>
<evidence type="ECO:0000313" key="12">
    <source>
        <dbReference type="Proteomes" id="UP001295423"/>
    </source>
</evidence>